<gene>
    <name evidence="7" type="primary">yohC</name>
    <name evidence="7" type="ORF">MSP8886_04296</name>
</gene>
<feature type="transmembrane region" description="Helical" evidence="5">
    <location>
        <begin position="107"/>
        <end position="123"/>
    </location>
</feature>
<evidence type="ECO:0000256" key="1">
    <source>
        <dbReference type="ARBA" id="ARBA00004141"/>
    </source>
</evidence>
<dbReference type="GO" id="GO:0016020">
    <property type="term" value="C:membrane"/>
    <property type="evidence" value="ECO:0007669"/>
    <property type="project" value="UniProtKB-SubCell"/>
</dbReference>
<evidence type="ECO:0000256" key="2">
    <source>
        <dbReference type="ARBA" id="ARBA00022692"/>
    </source>
</evidence>
<dbReference type="AlphaFoldDB" id="A0A1A8TTQ2"/>
<dbReference type="EMBL" id="FLOB01000022">
    <property type="protein sequence ID" value="SBS37864.1"/>
    <property type="molecule type" value="Genomic_DNA"/>
</dbReference>
<feature type="transmembrane region" description="Helical" evidence="5">
    <location>
        <begin position="34"/>
        <end position="54"/>
    </location>
</feature>
<keyword evidence="4 5" id="KW-0472">Membrane</keyword>
<evidence type="ECO:0000256" key="5">
    <source>
        <dbReference type="SAM" id="Phobius"/>
    </source>
</evidence>
<feature type="transmembrane region" description="Helical" evidence="5">
    <location>
        <begin position="129"/>
        <end position="149"/>
    </location>
</feature>
<keyword evidence="2 5" id="KW-0812">Transmembrane</keyword>
<dbReference type="OrthoDB" id="9808452at2"/>
<dbReference type="Pfam" id="PF04893">
    <property type="entry name" value="Yip1"/>
    <property type="match status" value="1"/>
</dbReference>
<sequence length="203" mass="22523">MINHVWGLIHHPEQEWRTINKEHESVSHLYMHHVLLLAAIPVVSTFIGTTQFGWTFGGNDTIKVSMLNGLSLGVLFYLLILAAVAVVGSLIHRMAKQYPSRPSRHECIVFAGYIATPLFLSGIFAVYPIIWLCTLACVVGICYTAYLLYKGTPSFLGISHKEGFILSSSTLGIGILVLEAVLAGIVLLWSMGSEHSVVWYFFR</sequence>
<feature type="transmembrane region" description="Helical" evidence="5">
    <location>
        <begin position="170"/>
        <end position="191"/>
    </location>
</feature>
<evidence type="ECO:0000256" key="3">
    <source>
        <dbReference type="ARBA" id="ARBA00022989"/>
    </source>
</evidence>
<feature type="domain" description="Yip1" evidence="6">
    <location>
        <begin position="6"/>
        <end position="179"/>
    </location>
</feature>
<dbReference type="Proteomes" id="UP000092544">
    <property type="component" value="Unassembled WGS sequence"/>
</dbReference>
<keyword evidence="3 5" id="KW-1133">Transmembrane helix</keyword>
<dbReference type="RefSeq" id="WP_083201088.1">
    <property type="nucleotide sequence ID" value="NZ_FLOB01000022.1"/>
</dbReference>
<evidence type="ECO:0000256" key="4">
    <source>
        <dbReference type="ARBA" id="ARBA00023136"/>
    </source>
</evidence>
<comment type="subcellular location">
    <subcellularLocation>
        <location evidence="1">Membrane</location>
        <topology evidence="1">Multi-pass membrane protein</topology>
    </subcellularLocation>
</comment>
<organism evidence="7 8">
    <name type="scientific">Marinomonas spartinae</name>
    <dbReference type="NCBI Taxonomy" id="1792290"/>
    <lineage>
        <taxon>Bacteria</taxon>
        <taxon>Pseudomonadati</taxon>
        <taxon>Pseudomonadota</taxon>
        <taxon>Gammaproteobacteria</taxon>
        <taxon>Oceanospirillales</taxon>
        <taxon>Oceanospirillaceae</taxon>
        <taxon>Marinomonas</taxon>
    </lineage>
</organism>
<reference evidence="7 8" key="1">
    <citation type="submission" date="2016-06" db="EMBL/GenBank/DDBJ databases">
        <authorList>
            <person name="Kjaerup R.B."/>
            <person name="Dalgaard T.S."/>
            <person name="Juul-Madsen H.R."/>
        </authorList>
    </citation>
    <scope>NUCLEOTIDE SEQUENCE [LARGE SCALE GENOMIC DNA]</scope>
    <source>
        <strain evidence="7 8">CECT 8886</strain>
    </source>
</reference>
<name>A0A1A8TTQ2_9GAMM</name>
<dbReference type="STRING" id="1792290.MSP8886_04296"/>
<evidence type="ECO:0000313" key="8">
    <source>
        <dbReference type="Proteomes" id="UP000092544"/>
    </source>
</evidence>
<evidence type="ECO:0000313" key="7">
    <source>
        <dbReference type="EMBL" id="SBS37864.1"/>
    </source>
</evidence>
<feature type="transmembrane region" description="Helical" evidence="5">
    <location>
        <begin position="74"/>
        <end position="95"/>
    </location>
</feature>
<accession>A0A1A8TTQ2</accession>
<protein>
    <submittedName>
        <fullName evidence="7">Inner membrane protein YohC</fullName>
    </submittedName>
</protein>
<evidence type="ECO:0000259" key="6">
    <source>
        <dbReference type="Pfam" id="PF04893"/>
    </source>
</evidence>
<keyword evidence="8" id="KW-1185">Reference proteome</keyword>
<dbReference type="InterPro" id="IPR006977">
    <property type="entry name" value="Yip1_dom"/>
</dbReference>
<proteinExistence type="predicted"/>